<proteinExistence type="inferred from homology"/>
<dbReference type="SMART" id="SM00538">
    <property type="entry name" value="POP4"/>
    <property type="match status" value="1"/>
</dbReference>
<evidence type="ECO:0000256" key="3">
    <source>
        <dbReference type="PIRNR" id="PIRNR027081"/>
    </source>
</evidence>
<dbReference type="AlphaFoldDB" id="A0A177A495"/>
<dbReference type="SUPFAM" id="SSF101744">
    <property type="entry name" value="Rof/RNase P subunit-like"/>
    <property type="match status" value="1"/>
</dbReference>
<dbReference type="InterPro" id="IPR002730">
    <property type="entry name" value="Rpp29/RNP1"/>
</dbReference>
<dbReference type="RefSeq" id="XP_024321588.1">
    <property type="nucleotide sequence ID" value="XM_024470415.1"/>
</dbReference>
<dbReference type="EMBL" id="KV441404">
    <property type="protein sequence ID" value="OAF56292.1"/>
    <property type="molecule type" value="Genomic_DNA"/>
</dbReference>
<dbReference type="GO" id="GO:0033204">
    <property type="term" value="F:ribonuclease P RNA binding"/>
    <property type="evidence" value="ECO:0007669"/>
    <property type="project" value="InterPro"/>
</dbReference>
<dbReference type="Pfam" id="PF01868">
    <property type="entry name" value="RNase_P-MRP_p29"/>
    <property type="match status" value="1"/>
</dbReference>
<keyword evidence="3" id="KW-0819">tRNA processing</keyword>
<dbReference type="eggNOG" id="KOG4046">
    <property type="taxonomic scope" value="Eukaryota"/>
</dbReference>
<keyword evidence="3" id="KW-0539">Nucleus</keyword>
<dbReference type="GO" id="GO:0001682">
    <property type="term" value="P:tRNA 5'-leader removal"/>
    <property type="evidence" value="ECO:0007669"/>
    <property type="project" value="InterPro"/>
</dbReference>
<dbReference type="PANTHER" id="PTHR13348">
    <property type="entry name" value="RIBONUCLEASE P SUBUNIT P29"/>
    <property type="match status" value="1"/>
</dbReference>
<dbReference type="GO" id="GO:0000172">
    <property type="term" value="C:ribonuclease MRP complex"/>
    <property type="evidence" value="ECO:0007669"/>
    <property type="project" value="InterPro"/>
</dbReference>
<gene>
    <name evidence="5" type="ORF">VC83_06827</name>
</gene>
<dbReference type="GeneID" id="36289882"/>
<dbReference type="PANTHER" id="PTHR13348:SF0">
    <property type="entry name" value="RIBONUCLEASE P PROTEIN SUBUNIT P29"/>
    <property type="match status" value="1"/>
</dbReference>
<dbReference type="GO" id="GO:0005634">
    <property type="term" value="C:nucleus"/>
    <property type="evidence" value="ECO:0007669"/>
    <property type="project" value="UniProtKB-SubCell"/>
</dbReference>
<reference evidence="5" key="1">
    <citation type="submission" date="2016-03" db="EMBL/GenBank/DDBJ databases">
        <title>Updated assembly of Pseudogymnoascus destructans, the fungus causing white-nose syndrome of bats.</title>
        <authorList>
            <person name="Palmer J.M."/>
            <person name="Drees K.P."/>
            <person name="Foster J.T."/>
            <person name="Lindner D.L."/>
        </authorList>
    </citation>
    <scope>NUCLEOTIDE SEQUENCE [LARGE SCALE GENOMIC DNA]</scope>
    <source>
        <strain evidence="5">20631-21</strain>
    </source>
</reference>
<sequence length="236" mass="26282">MANTSASPGTHVAAHLLSLAHPPTTVSRIFTEKVKLRPLHLKPGENPTPSGRAYRRTLRLQAASKLKKKRKPQPLSAAEKRATALHSIPSDQQKYAIFEPLHQLWTGYINEILGSGRPISGPVAAKLASADYHGALVQVSRSRCTSRVGVKGIVVKDTKFTFEIITEGDELKVLPKEHTVFRFEVRDDAEAEESKDTQLDQAAKKSLVFELHGDQFQHRAVDRANKKFKQHFLPDL</sequence>
<dbReference type="GO" id="GO:0006364">
    <property type="term" value="P:rRNA processing"/>
    <property type="evidence" value="ECO:0007669"/>
    <property type="project" value="TreeGrafter"/>
</dbReference>
<comment type="similarity">
    <text evidence="2">Belongs to the eukaryotic/archaeal RNase P protein component 1 family.</text>
</comment>
<dbReference type="GO" id="GO:0030677">
    <property type="term" value="C:ribonuclease P complex"/>
    <property type="evidence" value="ECO:0007669"/>
    <property type="project" value="InterPro"/>
</dbReference>
<dbReference type="InterPro" id="IPR016848">
    <property type="entry name" value="RNase_P/MRP_Rpp29-subunit"/>
</dbReference>
<dbReference type="Gene3D" id="2.30.30.210">
    <property type="entry name" value="Ribonuclease P/MRP, subunit p29"/>
    <property type="match status" value="1"/>
</dbReference>
<dbReference type="PIRSF" id="PIRSF027081">
    <property type="entry name" value="RNase_P/MRP_p29_subunit"/>
    <property type="match status" value="1"/>
</dbReference>
<dbReference type="InterPro" id="IPR023534">
    <property type="entry name" value="Rof/RNase_P-like"/>
</dbReference>
<organism evidence="5">
    <name type="scientific">Pseudogymnoascus destructans</name>
    <dbReference type="NCBI Taxonomy" id="655981"/>
    <lineage>
        <taxon>Eukaryota</taxon>
        <taxon>Fungi</taxon>
        <taxon>Dikarya</taxon>
        <taxon>Ascomycota</taxon>
        <taxon>Pezizomycotina</taxon>
        <taxon>Leotiomycetes</taxon>
        <taxon>Thelebolales</taxon>
        <taxon>Thelebolaceae</taxon>
        <taxon>Pseudogymnoascus</taxon>
    </lineage>
</organism>
<name>A0A177A495_9PEZI</name>
<dbReference type="Proteomes" id="UP000077154">
    <property type="component" value="Unassembled WGS sequence"/>
</dbReference>
<feature type="region of interest" description="Disordered" evidence="4">
    <location>
        <begin position="64"/>
        <end position="83"/>
    </location>
</feature>
<dbReference type="OrthoDB" id="124041at2759"/>
<evidence type="ECO:0000256" key="4">
    <source>
        <dbReference type="SAM" id="MobiDB-lite"/>
    </source>
</evidence>
<protein>
    <recommendedName>
        <fullName evidence="3">Ribonuclease P protein subunit</fullName>
    </recommendedName>
</protein>
<comment type="subcellular location">
    <subcellularLocation>
        <location evidence="1">Nucleus</location>
    </subcellularLocation>
</comment>
<dbReference type="InterPro" id="IPR036980">
    <property type="entry name" value="RNase_P/MRP_Rpp29_sf"/>
</dbReference>
<evidence type="ECO:0000256" key="1">
    <source>
        <dbReference type="ARBA" id="ARBA00004123"/>
    </source>
</evidence>
<dbReference type="VEuPathDB" id="FungiDB:GMDG_04303"/>
<evidence type="ECO:0000313" key="5">
    <source>
        <dbReference type="EMBL" id="OAF56292.1"/>
    </source>
</evidence>
<accession>A0A177A495</accession>
<dbReference type="FunFam" id="2.30.30.210:FF:000005">
    <property type="entry name" value="Ribonuclease P protein subunit"/>
    <property type="match status" value="1"/>
</dbReference>
<evidence type="ECO:0000256" key="2">
    <source>
        <dbReference type="ARBA" id="ARBA00006181"/>
    </source>
</evidence>